<dbReference type="SUPFAM" id="SSF53223">
    <property type="entry name" value="Aminoacid dehydrogenase-like, N-terminal domain"/>
    <property type="match status" value="1"/>
</dbReference>
<sequence length="332" mass="36412">MSAETDTLKLSYAYGTSPLTPTSLTEPLKTYLFGYPIAHSLAPLLHNTLFSALNTNWNYSLVESTNFDDFLPKLKADNCIGSAVTMPHKVNFISQVDDLTEEGRMIGAINTIFLRLDAAGNKRYIGTNTDCIGIREAFLQNHPDVLSHSVGKPAMIVGGGGACRSAVYTCWKWLGASQIYIVNRIPEEVTAIIDAFQAAGCPANIIHVATLAQAQALETPVIVIGTVPDFPPKEPGEILARKIAEEFLQRDVQRAEGAVKGYVHEMCYHPHPVTAFYKLSESNGWAVIPGTEAMIHQGIAQQVLWAEKKLEEFPVDHANAVIREALEKARKH</sequence>
<dbReference type="AlphaFoldDB" id="A0A3N4KVY7"/>
<dbReference type="InterPro" id="IPR046346">
    <property type="entry name" value="Aminoacid_DH-like_N_sf"/>
</dbReference>
<organism evidence="2 3">
    <name type="scientific">Morchella conica CCBAS932</name>
    <dbReference type="NCBI Taxonomy" id="1392247"/>
    <lineage>
        <taxon>Eukaryota</taxon>
        <taxon>Fungi</taxon>
        <taxon>Dikarya</taxon>
        <taxon>Ascomycota</taxon>
        <taxon>Pezizomycotina</taxon>
        <taxon>Pezizomycetes</taxon>
        <taxon>Pezizales</taxon>
        <taxon>Morchellaceae</taxon>
        <taxon>Morchella</taxon>
    </lineage>
</organism>
<evidence type="ECO:0000313" key="2">
    <source>
        <dbReference type="EMBL" id="RPB09945.1"/>
    </source>
</evidence>
<dbReference type="CDD" id="cd01065">
    <property type="entry name" value="NAD_bind_Shikimate_DH"/>
    <property type="match status" value="1"/>
</dbReference>
<dbReference type="PANTHER" id="PTHR21089">
    <property type="entry name" value="SHIKIMATE DEHYDROGENASE"/>
    <property type="match status" value="1"/>
</dbReference>
<dbReference type="Gene3D" id="3.40.50.10860">
    <property type="entry name" value="Leucine Dehydrogenase, chain A, domain 1"/>
    <property type="match status" value="1"/>
</dbReference>
<name>A0A3N4KVY7_9PEZI</name>
<dbReference type="InterPro" id="IPR022893">
    <property type="entry name" value="Shikimate_DH_fam"/>
</dbReference>
<accession>A0A3N4KVY7</accession>
<dbReference type="EMBL" id="ML119147">
    <property type="protein sequence ID" value="RPB09945.1"/>
    <property type="molecule type" value="Genomic_DNA"/>
</dbReference>
<dbReference type="OrthoDB" id="204377at2759"/>
<dbReference type="GO" id="GO:0004764">
    <property type="term" value="F:shikimate 3-dehydrogenase (NADP+) activity"/>
    <property type="evidence" value="ECO:0007669"/>
    <property type="project" value="InterPro"/>
</dbReference>
<dbReference type="InParanoid" id="A0A3N4KVY7"/>
<evidence type="ECO:0000259" key="1">
    <source>
        <dbReference type="Pfam" id="PF08501"/>
    </source>
</evidence>
<dbReference type="Gene3D" id="3.40.50.720">
    <property type="entry name" value="NAD(P)-binding Rossmann-like Domain"/>
    <property type="match status" value="1"/>
</dbReference>
<dbReference type="SUPFAM" id="SSF51735">
    <property type="entry name" value="NAD(P)-binding Rossmann-fold domains"/>
    <property type="match status" value="1"/>
</dbReference>
<protein>
    <submittedName>
        <fullName evidence="2">Aminoacid dehydrogenase-like protein</fullName>
    </submittedName>
</protein>
<dbReference type="STRING" id="1392247.A0A3N4KVY7"/>
<evidence type="ECO:0000313" key="3">
    <source>
        <dbReference type="Proteomes" id="UP000277580"/>
    </source>
</evidence>
<gene>
    <name evidence="2" type="ORF">P167DRAFT_510087</name>
</gene>
<reference evidence="2 3" key="1">
    <citation type="journal article" date="2018" name="Nat. Ecol. Evol.">
        <title>Pezizomycetes genomes reveal the molecular basis of ectomycorrhizal truffle lifestyle.</title>
        <authorList>
            <person name="Murat C."/>
            <person name="Payen T."/>
            <person name="Noel B."/>
            <person name="Kuo A."/>
            <person name="Morin E."/>
            <person name="Chen J."/>
            <person name="Kohler A."/>
            <person name="Krizsan K."/>
            <person name="Balestrini R."/>
            <person name="Da Silva C."/>
            <person name="Montanini B."/>
            <person name="Hainaut M."/>
            <person name="Levati E."/>
            <person name="Barry K.W."/>
            <person name="Belfiori B."/>
            <person name="Cichocki N."/>
            <person name="Clum A."/>
            <person name="Dockter R.B."/>
            <person name="Fauchery L."/>
            <person name="Guy J."/>
            <person name="Iotti M."/>
            <person name="Le Tacon F."/>
            <person name="Lindquist E.A."/>
            <person name="Lipzen A."/>
            <person name="Malagnac F."/>
            <person name="Mello A."/>
            <person name="Molinier V."/>
            <person name="Miyauchi S."/>
            <person name="Poulain J."/>
            <person name="Riccioni C."/>
            <person name="Rubini A."/>
            <person name="Sitrit Y."/>
            <person name="Splivallo R."/>
            <person name="Traeger S."/>
            <person name="Wang M."/>
            <person name="Zifcakova L."/>
            <person name="Wipf D."/>
            <person name="Zambonelli A."/>
            <person name="Paolocci F."/>
            <person name="Nowrousian M."/>
            <person name="Ottonello S."/>
            <person name="Baldrian P."/>
            <person name="Spatafora J.W."/>
            <person name="Henrissat B."/>
            <person name="Nagy L.G."/>
            <person name="Aury J.M."/>
            <person name="Wincker P."/>
            <person name="Grigoriev I.V."/>
            <person name="Bonfante P."/>
            <person name="Martin F.M."/>
        </authorList>
    </citation>
    <scope>NUCLEOTIDE SEQUENCE [LARGE SCALE GENOMIC DNA]</scope>
    <source>
        <strain evidence="2 3">CCBAS932</strain>
    </source>
</reference>
<dbReference type="GO" id="GO:0019632">
    <property type="term" value="P:shikimate metabolic process"/>
    <property type="evidence" value="ECO:0007669"/>
    <property type="project" value="TreeGrafter"/>
</dbReference>
<dbReference type="Pfam" id="PF08501">
    <property type="entry name" value="Shikimate_dh_N"/>
    <property type="match status" value="1"/>
</dbReference>
<dbReference type="PANTHER" id="PTHR21089:SF1">
    <property type="entry name" value="BIFUNCTIONAL 3-DEHYDROQUINATE DEHYDRATASE_SHIKIMATE DEHYDROGENASE, CHLOROPLASTIC"/>
    <property type="match status" value="1"/>
</dbReference>
<keyword evidence="3" id="KW-1185">Reference proteome</keyword>
<proteinExistence type="predicted"/>
<dbReference type="InterPro" id="IPR036291">
    <property type="entry name" value="NAD(P)-bd_dom_sf"/>
</dbReference>
<feature type="domain" description="Shikimate dehydrogenase substrate binding N-terminal" evidence="1">
    <location>
        <begin position="32"/>
        <end position="112"/>
    </location>
</feature>
<dbReference type="GO" id="GO:0009423">
    <property type="term" value="P:chorismate biosynthetic process"/>
    <property type="evidence" value="ECO:0007669"/>
    <property type="project" value="TreeGrafter"/>
</dbReference>
<dbReference type="Proteomes" id="UP000277580">
    <property type="component" value="Unassembled WGS sequence"/>
</dbReference>
<dbReference type="InterPro" id="IPR013708">
    <property type="entry name" value="Shikimate_DH-bd_N"/>
</dbReference>